<reference evidence="1 2" key="1">
    <citation type="submission" date="2015-06" db="EMBL/GenBank/DDBJ databases">
        <title>The Genome Sequence of Enterococcus cecorum 170AEA1.</title>
        <authorList>
            <consortium name="The Broad Institute Genomics Platform"/>
            <consortium name="The Broad Institute Genome Sequencing Center for Infectious Disease"/>
            <person name="Earl A.M."/>
            <person name="Van Tyne D."/>
            <person name="Lebreton F."/>
            <person name="Saavedra J.T."/>
            <person name="Gilmore M.S."/>
            <person name="Manson McGuire A."/>
            <person name="Clock S."/>
            <person name="Crupain M."/>
            <person name="Rangan U."/>
            <person name="Young S."/>
            <person name="Abouelleil A."/>
            <person name="Cao P."/>
            <person name="Chapman S.B."/>
            <person name="Griggs A."/>
            <person name="Priest M."/>
            <person name="Shea T."/>
            <person name="Wortman J."/>
            <person name="Nusbaum C."/>
            <person name="Birren B."/>
        </authorList>
    </citation>
    <scope>NUCLEOTIDE SEQUENCE [LARGE SCALE GENOMIC DNA]</scope>
    <source>
        <strain evidence="1 2">170AEA1</strain>
    </source>
</reference>
<proteinExistence type="predicted"/>
<evidence type="ECO:0000313" key="1">
    <source>
        <dbReference type="EMBL" id="RBR27873.1"/>
    </source>
</evidence>
<gene>
    <name evidence="1" type="ORF">EB18_01983</name>
</gene>
<accession>A0A366SFQ7</accession>
<protein>
    <submittedName>
        <fullName evidence="1">Uncharacterized protein</fullName>
    </submittedName>
</protein>
<evidence type="ECO:0000313" key="2">
    <source>
        <dbReference type="Proteomes" id="UP000252800"/>
    </source>
</evidence>
<sequence length="50" mass="5885">MVKDPIKKAKNGTYYFRANLGYDSKGKKFKNIVVDSLLKKKQEKNIRNCY</sequence>
<dbReference type="EMBL" id="LEOY01000020">
    <property type="protein sequence ID" value="RBR27873.1"/>
    <property type="molecule type" value="Genomic_DNA"/>
</dbReference>
<dbReference type="Proteomes" id="UP000252800">
    <property type="component" value="Unassembled WGS sequence"/>
</dbReference>
<dbReference type="AlphaFoldDB" id="A0A366SFQ7"/>
<name>A0A366SFQ7_9ENTE</name>
<organism evidence="1 2">
    <name type="scientific">Enterococcus cecorum</name>
    <dbReference type="NCBI Taxonomy" id="44008"/>
    <lineage>
        <taxon>Bacteria</taxon>
        <taxon>Bacillati</taxon>
        <taxon>Bacillota</taxon>
        <taxon>Bacilli</taxon>
        <taxon>Lactobacillales</taxon>
        <taxon>Enterococcaceae</taxon>
        <taxon>Enterococcus</taxon>
    </lineage>
</organism>
<comment type="caution">
    <text evidence="1">The sequence shown here is derived from an EMBL/GenBank/DDBJ whole genome shotgun (WGS) entry which is preliminary data.</text>
</comment>